<dbReference type="AlphaFoldDB" id="A0A1E5QFU8"/>
<evidence type="ECO:0000313" key="1">
    <source>
        <dbReference type="EMBL" id="OEJ73464.1"/>
    </source>
</evidence>
<protein>
    <submittedName>
        <fullName evidence="1">Uncharacterized protein</fullName>
    </submittedName>
</protein>
<sequence length="116" mass="12697">MLSRTLTRFLIGTVVSIPIASVGMGNALAQGADLEFSITNGTPRSIVDFRVDPSSQRNWGPNILTEDVGPGETLEVIIEDGLTTCTYDTYARWSDGAEVIEEQVNMCESPSWTYSY</sequence>
<dbReference type="OrthoDB" id="574488at2"/>
<gene>
    <name evidence="1" type="ORF">BH720_19750</name>
</gene>
<accession>A0A1E5QFU8</accession>
<name>A0A1E5QFU8_9CYAN</name>
<dbReference type="RefSeq" id="WP_069968935.1">
    <property type="nucleotide sequence ID" value="NZ_CM124774.1"/>
</dbReference>
<comment type="caution">
    <text evidence="1">The sequence shown here is derived from an EMBL/GenBank/DDBJ whole genome shotgun (WGS) entry which is preliminary data.</text>
</comment>
<reference evidence="1" key="1">
    <citation type="submission" date="2016-09" db="EMBL/GenBank/DDBJ databases">
        <title>Draft genome of thermotolerant cyanobacterium Desertifilum sp. strain IPPAS B-1220.</title>
        <authorList>
            <person name="Sinetova M.A."/>
            <person name="Bolakhan K."/>
            <person name="Zayadan B.K."/>
            <person name="Mironov K.S."/>
            <person name="Ustinova V."/>
            <person name="Kupriyanova E.V."/>
            <person name="Sidorov R.A."/>
            <person name="Skrypnik A.N."/>
            <person name="Gogoleva N.E."/>
            <person name="Gogolev Y.V."/>
            <person name="Los D.A."/>
        </authorList>
    </citation>
    <scope>NUCLEOTIDE SEQUENCE [LARGE SCALE GENOMIC DNA]</scope>
    <source>
        <strain evidence="1">IPPAS B-1220</strain>
    </source>
</reference>
<dbReference type="EMBL" id="MJGC01000088">
    <property type="protein sequence ID" value="OEJ73464.1"/>
    <property type="molecule type" value="Genomic_DNA"/>
</dbReference>
<organism evidence="1">
    <name type="scientific">Desertifilum tharense IPPAS B-1220</name>
    <dbReference type="NCBI Taxonomy" id="1781255"/>
    <lineage>
        <taxon>Bacteria</taxon>
        <taxon>Bacillati</taxon>
        <taxon>Cyanobacteriota</taxon>
        <taxon>Cyanophyceae</taxon>
        <taxon>Desertifilales</taxon>
        <taxon>Desertifilaceae</taxon>
        <taxon>Desertifilum</taxon>
    </lineage>
</organism>
<proteinExistence type="predicted"/>